<evidence type="ECO:0000313" key="1">
    <source>
        <dbReference type="Ensembl" id="ENSMICP00000049702.1"/>
    </source>
</evidence>
<dbReference type="AlphaFoldDB" id="A0A8C5YES0"/>
<dbReference type="EMBL" id="ABDC03006996">
    <property type="status" value="NOT_ANNOTATED_CDS"/>
    <property type="molecule type" value="Genomic_DNA"/>
</dbReference>
<evidence type="ECO:0000313" key="2">
    <source>
        <dbReference type="Proteomes" id="UP000694394"/>
    </source>
</evidence>
<protein>
    <submittedName>
        <fullName evidence="1">Uncharacterized protein</fullName>
    </submittedName>
</protein>
<reference evidence="1" key="3">
    <citation type="submission" date="2025-09" db="UniProtKB">
        <authorList>
            <consortium name="Ensembl"/>
        </authorList>
    </citation>
    <scope>IDENTIFICATION</scope>
</reference>
<dbReference type="Proteomes" id="UP000694394">
    <property type="component" value="Chromosome 5"/>
</dbReference>
<reference evidence="1" key="1">
    <citation type="submission" date="2016-12" db="EMBL/GenBank/DDBJ databases">
        <title>Mouse lemur reference genome and diversity panel.</title>
        <authorList>
            <person name="Harris R."/>
            <person name="Larsen P."/>
            <person name="Liu Y."/>
            <person name="Hughes D.S."/>
            <person name="Murali S."/>
            <person name="Raveendran M."/>
            <person name="Korchina V."/>
            <person name="Wang M."/>
            <person name="Jhangiani S."/>
            <person name="Bandaranaike D."/>
            <person name="Bellair M."/>
            <person name="Blankenburg K."/>
            <person name="Chao H."/>
            <person name="Dahdouli M."/>
            <person name="Dinh H."/>
            <person name="Doddapaneni H."/>
            <person name="English A."/>
            <person name="Firestine M."/>
            <person name="Gnanaolivu R."/>
            <person name="Gross S."/>
            <person name="Hernandez B."/>
            <person name="Javaid M."/>
            <person name="Jayaseelan J."/>
            <person name="Jones J."/>
            <person name="Khan Z."/>
            <person name="Kovar C."/>
            <person name="Kurapati P."/>
            <person name="Le B."/>
            <person name="Lee S."/>
            <person name="Li M."/>
            <person name="Mathew T."/>
            <person name="Narasimhan A."/>
            <person name="Ngo D."/>
            <person name="Nguyen L."/>
            <person name="Okwuonu G."/>
            <person name="Ongeri F."/>
            <person name="Osuji N."/>
            <person name="Pu L.-L."/>
            <person name="Puazo M."/>
            <person name="Quiroz J."/>
            <person name="Raj R."/>
            <person name="Rajbhandari K."/>
            <person name="Reid J.G."/>
            <person name="Santibanez J."/>
            <person name="Sexton D."/>
            <person name="Skinner E."/>
            <person name="Vee V."/>
            <person name="Weissenberger G."/>
            <person name="Wu Y."/>
            <person name="Xin Y."/>
            <person name="Han Y."/>
            <person name="Campbell C."/>
            <person name="Brown A."/>
            <person name="Sullivan B."/>
            <person name="Shelton J."/>
            <person name="Brown S."/>
            <person name="Dudchenko O."/>
            <person name="Machol I."/>
            <person name="Durand N."/>
            <person name="Shamim M."/>
            <person name="Lieberman A."/>
            <person name="Muzny D.M."/>
            <person name="Richards S."/>
            <person name="Yoder A."/>
            <person name="Worley K.C."/>
            <person name="Rogers J."/>
            <person name="Gibbs R.A."/>
        </authorList>
    </citation>
    <scope>NUCLEOTIDE SEQUENCE [LARGE SCALE GENOMIC DNA]</scope>
</reference>
<name>A0A8C5YES0_MICMU</name>
<sequence length="244" mass="28972">MKPSVYGNLIFDKADKNIHWGKESLFNKWCWENWLATCRRANQDPYLSPLTKIQWITEWITDLNLRHETLRILEEDIGKTLSDIGLGKELLRKTPKTITAASKINKWDLIKLKSFCTAKETISRANRQPTEWEKIFALYTSDKGLITRIYLELKRINKKKANNPIKKWAAEMKRNFSKEDRIMACKHRKTSLIIRETQIKTTMRYHLTPVRMAYIKKTPNNKCWRGCRETGTLLHCWWDCKLVQ</sequence>
<proteinExistence type="predicted"/>
<dbReference type="Ensembl" id="ENSMICT00000060703.1">
    <property type="protein sequence ID" value="ENSMICP00000049702.1"/>
    <property type="gene ID" value="ENSMICG00000048026.1"/>
</dbReference>
<organism evidence="1 2">
    <name type="scientific">Microcebus murinus</name>
    <name type="common">Gray mouse lemur</name>
    <name type="synonym">Lemur murinus</name>
    <dbReference type="NCBI Taxonomy" id="30608"/>
    <lineage>
        <taxon>Eukaryota</taxon>
        <taxon>Metazoa</taxon>
        <taxon>Chordata</taxon>
        <taxon>Craniata</taxon>
        <taxon>Vertebrata</taxon>
        <taxon>Euteleostomi</taxon>
        <taxon>Mammalia</taxon>
        <taxon>Eutheria</taxon>
        <taxon>Euarchontoglires</taxon>
        <taxon>Primates</taxon>
        <taxon>Strepsirrhini</taxon>
        <taxon>Lemuriformes</taxon>
        <taxon>Cheirogaleidae</taxon>
        <taxon>Microcebus</taxon>
    </lineage>
</organism>
<keyword evidence="2" id="KW-1185">Reference proteome</keyword>
<dbReference type="PANTHER" id="PTHR19446">
    <property type="entry name" value="REVERSE TRANSCRIPTASES"/>
    <property type="match status" value="1"/>
</dbReference>
<accession>A0A8C5YES0</accession>
<dbReference type="GeneTree" id="ENSGT01150000286916"/>
<reference evidence="1" key="2">
    <citation type="submission" date="2025-08" db="UniProtKB">
        <authorList>
            <consortium name="Ensembl"/>
        </authorList>
    </citation>
    <scope>IDENTIFICATION</scope>
</reference>